<evidence type="ECO:0000256" key="5">
    <source>
        <dbReference type="SAM" id="SignalP"/>
    </source>
</evidence>
<dbReference type="InterPro" id="IPR001360">
    <property type="entry name" value="Glyco_hydro_1"/>
</dbReference>
<name>A0ABQ8TJL7_PERAM</name>
<dbReference type="SUPFAM" id="SSF51445">
    <property type="entry name" value="(Trans)glycosidases"/>
    <property type="match status" value="1"/>
</dbReference>
<comment type="similarity">
    <text evidence="1 4">Belongs to the glycosyl hydrolase 1 family.</text>
</comment>
<feature type="chain" id="PRO_5047205917" evidence="5">
    <location>
        <begin position="24"/>
        <end position="317"/>
    </location>
</feature>
<evidence type="ECO:0000256" key="3">
    <source>
        <dbReference type="ARBA" id="ARBA00023295"/>
    </source>
</evidence>
<accession>A0ABQ8TJL7</accession>
<dbReference type="EMBL" id="JAJSOF020000009">
    <property type="protein sequence ID" value="KAJ4446058.1"/>
    <property type="molecule type" value="Genomic_DNA"/>
</dbReference>
<evidence type="ECO:0000256" key="1">
    <source>
        <dbReference type="ARBA" id="ARBA00010838"/>
    </source>
</evidence>
<proteinExistence type="inferred from homology"/>
<comment type="caution">
    <text evidence="6">The sequence shown here is derived from an EMBL/GenBank/DDBJ whole genome shotgun (WGS) entry which is preliminary data.</text>
</comment>
<dbReference type="PANTHER" id="PTHR10353:SF36">
    <property type="entry name" value="LP05116P"/>
    <property type="match status" value="1"/>
</dbReference>
<keyword evidence="5" id="KW-0732">Signal</keyword>
<dbReference type="PROSITE" id="PS00653">
    <property type="entry name" value="GLYCOSYL_HYDROL_F1_2"/>
    <property type="match status" value="1"/>
</dbReference>
<sequence>MMESHMLLFLFSLATGLFGAVHGAPEDKVPDSLKDYAFPDGFLFGTATSSYQVEGAWLEDGKSLNIWDTLTHNKSNLISDRSNGDVACDSYHKYKEDVQLLKELGVNFYRFSVSWSRILPTGHINVVNQAGIDYYNNLINELLADGIQPMVTMYHWDLPQTLQDLGGWPNQVMAQYFEDYARVLFTNYGDRVKYWITFNEPSVFTAGYESVAFHAPNVGATGFGQYLATHTVLKAHARAYHLYDNEFRAAQQGTADFFGLNHYTTFYGSPLTYTGEPTFTKDVGILMMPDFSWPGSASIWLHVSKNVKSNLCMGCVM</sequence>
<dbReference type="PANTHER" id="PTHR10353">
    <property type="entry name" value="GLYCOSYL HYDROLASE"/>
    <property type="match status" value="1"/>
</dbReference>
<keyword evidence="2" id="KW-0378">Hydrolase</keyword>
<evidence type="ECO:0000256" key="2">
    <source>
        <dbReference type="ARBA" id="ARBA00022801"/>
    </source>
</evidence>
<keyword evidence="7" id="KW-1185">Reference proteome</keyword>
<dbReference type="Gene3D" id="3.20.20.80">
    <property type="entry name" value="Glycosidases"/>
    <property type="match status" value="1"/>
</dbReference>
<organism evidence="6 7">
    <name type="scientific">Periplaneta americana</name>
    <name type="common">American cockroach</name>
    <name type="synonym">Blatta americana</name>
    <dbReference type="NCBI Taxonomy" id="6978"/>
    <lineage>
        <taxon>Eukaryota</taxon>
        <taxon>Metazoa</taxon>
        <taxon>Ecdysozoa</taxon>
        <taxon>Arthropoda</taxon>
        <taxon>Hexapoda</taxon>
        <taxon>Insecta</taxon>
        <taxon>Pterygota</taxon>
        <taxon>Neoptera</taxon>
        <taxon>Polyneoptera</taxon>
        <taxon>Dictyoptera</taxon>
        <taxon>Blattodea</taxon>
        <taxon>Blattoidea</taxon>
        <taxon>Blattidae</taxon>
        <taxon>Blattinae</taxon>
        <taxon>Periplaneta</taxon>
    </lineage>
</organism>
<feature type="signal peptide" evidence="5">
    <location>
        <begin position="1"/>
        <end position="23"/>
    </location>
</feature>
<evidence type="ECO:0000313" key="6">
    <source>
        <dbReference type="EMBL" id="KAJ4446058.1"/>
    </source>
</evidence>
<evidence type="ECO:0000313" key="7">
    <source>
        <dbReference type="Proteomes" id="UP001148838"/>
    </source>
</evidence>
<keyword evidence="3" id="KW-0326">Glycosidase</keyword>
<dbReference type="InterPro" id="IPR017853">
    <property type="entry name" value="GH"/>
</dbReference>
<dbReference type="InterPro" id="IPR033132">
    <property type="entry name" value="GH_1_N_CS"/>
</dbReference>
<evidence type="ECO:0000256" key="4">
    <source>
        <dbReference type="RuleBase" id="RU003690"/>
    </source>
</evidence>
<gene>
    <name evidence="6" type="ORF">ANN_12744</name>
</gene>
<reference evidence="6 7" key="1">
    <citation type="journal article" date="2022" name="Allergy">
        <title>Genome assembly and annotation of Periplaneta americana reveal a comprehensive cockroach allergen profile.</title>
        <authorList>
            <person name="Wang L."/>
            <person name="Xiong Q."/>
            <person name="Saelim N."/>
            <person name="Wang L."/>
            <person name="Nong W."/>
            <person name="Wan A.T."/>
            <person name="Shi M."/>
            <person name="Liu X."/>
            <person name="Cao Q."/>
            <person name="Hui J.H.L."/>
            <person name="Sookrung N."/>
            <person name="Leung T.F."/>
            <person name="Tungtrongchitr A."/>
            <person name="Tsui S.K.W."/>
        </authorList>
    </citation>
    <scope>NUCLEOTIDE SEQUENCE [LARGE SCALE GENOMIC DNA]</scope>
    <source>
        <strain evidence="6">PWHHKU_190912</strain>
    </source>
</reference>
<dbReference type="Pfam" id="PF00232">
    <property type="entry name" value="Glyco_hydro_1"/>
    <property type="match status" value="1"/>
</dbReference>
<protein>
    <submittedName>
        <fullName evidence="6">Uncharacterized protein</fullName>
    </submittedName>
</protein>
<dbReference type="Proteomes" id="UP001148838">
    <property type="component" value="Unassembled WGS sequence"/>
</dbReference>